<feature type="region of interest" description="Disordered" evidence="4">
    <location>
        <begin position="424"/>
        <end position="483"/>
    </location>
</feature>
<dbReference type="OrthoDB" id="1738954at2759"/>
<feature type="compositionally biased region" description="Basic and acidic residues" evidence="4">
    <location>
        <begin position="465"/>
        <end position="483"/>
    </location>
</feature>
<dbReference type="EMBL" id="JAPZBU010000005">
    <property type="protein sequence ID" value="KAJ5404185.1"/>
    <property type="molecule type" value="Genomic_DNA"/>
</dbReference>
<keyword evidence="1 3" id="KW-0547">Nucleotide-binding</keyword>
<gene>
    <name evidence="6" type="ORF">N7509_004056</name>
</gene>
<feature type="binding site" evidence="3">
    <location>
        <position position="77"/>
    </location>
    <ligand>
        <name>ATP</name>
        <dbReference type="ChEBI" id="CHEBI:30616"/>
    </ligand>
</feature>
<evidence type="ECO:0000256" key="1">
    <source>
        <dbReference type="ARBA" id="ARBA00022741"/>
    </source>
</evidence>
<dbReference type="InterPro" id="IPR011009">
    <property type="entry name" value="Kinase-like_dom_sf"/>
</dbReference>
<dbReference type="GO" id="GO:0004672">
    <property type="term" value="F:protein kinase activity"/>
    <property type="evidence" value="ECO:0007669"/>
    <property type="project" value="InterPro"/>
</dbReference>
<name>A0A9X0BBY7_9EURO</name>
<dbReference type="InterPro" id="IPR017441">
    <property type="entry name" value="Protein_kinase_ATP_BS"/>
</dbReference>
<keyword evidence="2 3" id="KW-0067">ATP-binding</keyword>
<evidence type="ECO:0000256" key="2">
    <source>
        <dbReference type="ARBA" id="ARBA00022840"/>
    </source>
</evidence>
<feature type="region of interest" description="Disordered" evidence="4">
    <location>
        <begin position="1"/>
        <end position="32"/>
    </location>
</feature>
<feature type="compositionally biased region" description="Basic and acidic residues" evidence="4">
    <location>
        <begin position="363"/>
        <end position="386"/>
    </location>
</feature>
<evidence type="ECO:0000259" key="5">
    <source>
        <dbReference type="PROSITE" id="PS50011"/>
    </source>
</evidence>
<reference evidence="6" key="2">
    <citation type="journal article" date="2023" name="IMA Fungus">
        <title>Comparative genomic study of the Penicillium genus elucidates a diverse pangenome and 15 lateral gene transfer events.</title>
        <authorList>
            <person name="Petersen C."/>
            <person name="Sorensen T."/>
            <person name="Nielsen M.R."/>
            <person name="Sondergaard T.E."/>
            <person name="Sorensen J.L."/>
            <person name="Fitzpatrick D.A."/>
            <person name="Frisvad J.C."/>
            <person name="Nielsen K.L."/>
        </authorList>
    </citation>
    <scope>NUCLEOTIDE SEQUENCE</scope>
    <source>
        <strain evidence="6">IBT 29677</strain>
    </source>
</reference>
<organism evidence="6 7">
    <name type="scientific">Penicillium cosmopolitanum</name>
    <dbReference type="NCBI Taxonomy" id="1131564"/>
    <lineage>
        <taxon>Eukaryota</taxon>
        <taxon>Fungi</taxon>
        <taxon>Dikarya</taxon>
        <taxon>Ascomycota</taxon>
        <taxon>Pezizomycotina</taxon>
        <taxon>Eurotiomycetes</taxon>
        <taxon>Eurotiomycetidae</taxon>
        <taxon>Eurotiales</taxon>
        <taxon>Aspergillaceae</taxon>
        <taxon>Penicillium</taxon>
    </lineage>
</organism>
<dbReference type="Pfam" id="PF00069">
    <property type="entry name" value="Pkinase"/>
    <property type="match status" value="2"/>
</dbReference>
<dbReference type="RefSeq" id="XP_056491427.1">
    <property type="nucleotide sequence ID" value="XM_056628693.1"/>
</dbReference>
<accession>A0A9X0BBY7</accession>
<feature type="region of interest" description="Disordered" evidence="4">
    <location>
        <begin position="358"/>
        <end position="401"/>
    </location>
</feature>
<dbReference type="GeneID" id="81367673"/>
<dbReference type="PROSITE" id="PS50011">
    <property type="entry name" value="PROTEIN_KINASE_DOM"/>
    <property type="match status" value="1"/>
</dbReference>
<protein>
    <recommendedName>
        <fullName evidence="5">Protein kinase domain-containing protein</fullName>
    </recommendedName>
</protein>
<comment type="caution">
    <text evidence="6">The sequence shown here is derived from an EMBL/GenBank/DDBJ whole genome shotgun (WGS) entry which is preliminary data.</text>
</comment>
<dbReference type="PANTHER" id="PTHR24347">
    <property type="entry name" value="SERINE/THREONINE-PROTEIN KINASE"/>
    <property type="match status" value="1"/>
</dbReference>
<dbReference type="Proteomes" id="UP001147747">
    <property type="component" value="Unassembled WGS sequence"/>
</dbReference>
<feature type="compositionally biased region" description="Basic and acidic residues" evidence="4">
    <location>
        <begin position="424"/>
        <end position="433"/>
    </location>
</feature>
<dbReference type="Gene3D" id="1.10.510.10">
    <property type="entry name" value="Transferase(Phosphotransferase) domain 1"/>
    <property type="match status" value="1"/>
</dbReference>
<dbReference type="InterPro" id="IPR000719">
    <property type="entry name" value="Prot_kinase_dom"/>
</dbReference>
<evidence type="ECO:0000313" key="6">
    <source>
        <dbReference type="EMBL" id="KAJ5404185.1"/>
    </source>
</evidence>
<proteinExistence type="predicted"/>
<dbReference type="Gene3D" id="3.30.200.20">
    <property type="entry name" value="Phosphorylase Kinase, domain 1"/>
    <property type="match status" value="1"/>
</dbReference>
<evidence type="ECO:0000256" key="4">
    <source>
        <dbReference type="SAM" id="MobiDB-lite"/>
    </source>
</evidence>
<dbReference type="SUPFAM" id="SSF56112">
    <property type="entry name" value="Protein kinase-like (PK-like)"/>
    <property type="match status" value="1"/>
</dbReference>
<evidence type="ECO:0000313" key="7">
    <source>
        <dbReference type="Proteomes" id="UP001147747"/>
    </source>
</evidence>
<feature type="domain" description="Protein kinase" evidence="5">
    <location>
        <begin position="47"/>
        <end position="356"/>
    </location>
</feature>
<feature type="compositionally biased region" description="Basic and acidic residues" evidence="4">
    <location>
        <begin position="442"/>
        <end position="457"/>
    </location>
</feature>
<evidence type="ECO:0000256" key="3">
    <source>
        <dbReference type="PROSITE-ProRule" id="PRU10141"/>
    </source>
</evidence>
<sequence length="483" mass="54029">MPLDHIGKPANGGSDPLANYNDGRKAVQGAGSPLKKRFPSYPGLDRFELLDLLGTGAFSNVYRASDRENKNAKVAVKVLRKFEMNEQQETSKKEIEIMRQLRHPNVSELIDCVETHQYCHIIMKLSSGGELFNQLVKLTYLSEDLARHVIKQVAEAVLYLHQTLGVVHRFVSLHRHPEYWTYGPKLTAIAETSNQKIFFFESIPMKPSKTPKPTLPGEEDKLDEGDFIPGVGGGGIGSVVLGDFGLSKIIAGVPTATPCGTMSYAAPEIVRDEKYTTEVDMWAIGCVLYTLLAGYPPFYDPDTKVLMKKVAKGQYTFDSPWWNDISNDAKDIVSRLLTVNAEERLNIKEFLAHPWITQPGKTENSKEAKSTSQKAHDPNGDTKTAKTPELPATEAIRESRVEARTPGFMNVRELFDVVFSAHRNGDNERRQESPEANFVAATEKRESSDESIHDKLVIENSTLLQKRDARKKESRPDSRITNV</sequence>
<keyword evidence="7" id="KW-1185">Reference proteome</keyword>
<dbReference type="PROSITE" id="PS00107">
    <property type="entry name" value="PROTEIN_KINASE_ATP"/>
    <property type="match status" value="1"/>
</dbReference>
<reference evidence="6" key="1">
    <citation type="submission" date="2022-12" db="EMBL/GenBank/DDBJ databases">
        <authorList>
            <person name="Petersen C."/>
        </authorList>
    </citation>
    <scope>NUCLEOTIDE SEQUENCE</scope>
    <source>
        <strain evidence="6">IBT 29677</strain>
    </source>
</reference>
<dbReference type="AlphaFoldDB" id="A0A9X0BBY7"/>
<dbReference type="FunFam" id="3.30.200.20:FF:000042">
    <property type="entry name" value="Aurora kinase A"/>
    <property type="match status" value="1"/>
</dbReference>
<dbReference type="GO" id="GO:0005524">
    <property type="term" value="F:ATP binding"/>
    <property type="evidence" value="ECO:0007669"/>
    <property type="project" value="UniProtKB-UniRule"/>
</dbReference>